<evidence type="ECO:0000256" key="6">
    <source>
        <dbReference type="SAM" id="MobiDB-lite"/>
    </source>
</evidence>
<comment type="caution">
    <text evidence="8">The sequence shown here is derived from an EMBL/GenBank/DDBJ whole genome shotgun (WGS) entry which is preliminary data.</text>
</comment>
<name>A0A4S8NXR4_9ACTN</name>
<feature type="region of interest" description="Disordered" evidence="6">
    <location>
        <begin position="404"/>
        <end position="479"/>
    </location>
</feature>
<dbReference type="Gene3D" id="3.30.420.40">
    <property type="match status" value="2"/>
</dbReference>
<evidence type="ECO:0000256" key="1">
    <source>
        <dbReference type="ARBA" id="ARBA00007381"/>
    </source>
</evidence>
<sequence length="972" mass="102234">MQTPVRLAVDLGTTHTVAVVGRAGQEPRSLLFDGSPLLASGVFLDADGTLHTGRDAQRLAAAEPERFEPHPKRRIDDGRVLLGDREVPVEELLATGLRRVAEEAAASGLRPAEAVITHPADWGPLRRNVLERAAAIAGLDEVRLVPEPIAAATYCASVLGQEIPRGGTVAIFDFGGGTFDVAVVRRDDDEAARLRTLAFGGLDDLGGLDVDMALTAHLGRIVAERDPELWQRLSHPETTADLRDRLAFWSEVRAAKEMLSRTSTAPVALPGHNPMGLHLTRDELTSLADPLVARAVDETRRTLERVGVAPASLAALLLVGGSSRMPLVATRLHARLGVVPSVPEQPELPVAYGAYQHAVAEPDAAPVTSPPQTPPAPAAQSPVTYAPFPIPDLRAAAPVQLPPVSTTPAAVPGAAPSEPQPAASPAPSPPAPGFAPEPTPPVQDPNRPPGFATPDAEPRTPAGPYQALPPQVHTGPLPVGGPPPRNWVAVSVFSSIVMVVVVALVVALSQTDWGSLLDFGGDTPVEGAGTGTDGTDTGGLAEENTSEQAALTLVAERELNASGASAVTVGDGAAYLAQVAEGATTVWAVGADGAELWTGTYDLEPTELHLVVVGDVLVIDAYESATDEGESMRAAVDTADGDFLWKRAWDQYYRNDVAFYGTDVLVEQRDGFDANAAIRIDLRTGDEVWYEAGPEDLYIIDDYRIKAETVWDTGEDEPGTAPPNSYSLYDNLAATDRFVDLDPDAGTAVVRDAGDGGSLDSGDLPFDAELWTAFDGRAIGKLSDEESPGRAVLAAYALDGLGKDWTLEFEAGFSIKHVKPCGPDLVCAALDHLNADDQYKTIAVDTETGEQVWQLVTDWAFDDHWYGAESGIAFGDQVFDTLDTASILYFDGTVRSGGALFTNIVAVRGDLVVTESYGTENEFAVIDVATGGGAAPQSIGSAYMEHASVAGDLVAVLTDGGLAQVFTVPDLG</sequence>
<gene>
    <name evidence="8" type="ORF">E9998_24420</name>
</gene>
<feature type="domain" description="Pyrrolo-quinoline quinone repeat" evidence="7">
    <location>
        <begin position="585"/>
        <end position="694"/>
    </location>
</feature>
<dbReference type="InterPro" id="IPR043129">
    <property type="entry name" value="ATPase_NBD"/>
</dbReference>
<dbReference type="PROSITE" id="PS01036">
    <property type="entry name" value="HSP70_3"/>
    <property type="match status" value="1"/>
</dbReference>
<evidence type="ECO:0000259" key="7">
    <source>
        <dbReference type="Pfam" id="PF13360"/>
    </source>
</evidence>
<evidence type="ECO:0000256" key="5">
    <source>
        <dbReference type="ARBA" id="ARBA00023186"/>
    </source>
</evidence>
<dbReference type="PANTHER" id="PTHR42749:SF1">
    <property type="entry name" value="CELL SHAPE-DETERMINING PROTEIN MREB"/>
    <property type="match status" value="1"/>
</dbReference>
<dbReference type="Pfam" id="PF00012">
    <property type="entry name" value="HSP70"/>
    <property type="match status" value="1"/>
</dbReference>
<dbReference type="AlphaFoldDB" id="A0A4S8NXR4"/>
<comment type="similarity">
    <text evidence="1">Belongs to the heat shock protein 70 family.</text>
</comment>
<evidence type="ECO:0000256" key="3">
    <source>
        <dbReference type="ARBA" id="ARBA00022840"/>
    </source>
</evidence>
<evidence type="ECO:0000313" key="9">
    <source>
        <dbReference type="Proteomes" id="UP000305792"/>
    </source>
</evidence>
<protein>
    <recommendedName>
        <fullName evidence="7">Pyrrolo-quinoline quinone repeat domain-containing protein</fullName>
    </recommendedName>
</protein>
<evidence type="ECO:0000256" key="4">
    <source>
        <dbReference type="ARBA" id="ARBA00023016"/>
    </source>
</evidence>
<dbReference type="OrthoDB" id="5165105at2"/>
<feature type="compositionally biased region" description="Pro residues" evidence="6">
    <location>
        <begin position="368"/>
        <end position="377"/>
    </location>
</feature>
<dbReference type="SUPFAM" id="SSF53067">
    <property type="entry name" value="Actin-like ATPase domain"/>
    <property type="match status" value="2"/>
</dbReference>
<keyword evidence="3" id="KW-0067">ATP-binding</keyword>
<reference evidence="8 9" key="1">
    <citation type="journal article" date="2018" name="Int. J. Syst. Evol. Microbiol.">
        <title>Glycomyces paridis sp. nov., isolated from the medicinal plant Paris polyphylla.</title>
        <authorList>
            <person name="Fang X.M."/>
            <person name="Bai J.L."/>
            <person name="Su J."/>
            <person name="Zhao L.L."/>
            <person name="Liu H.Y."/>
            <person name="Ma B.P."/>
            <person name="Zhang Y.Q."/>
            <person name="Yu L.Y."/>
        </authorList>
    </citation>
    <scope>NUCLEOTIDE SEQUENCE [LARGE SCALE GENOMIC DNA]</scope>
    <source>
        <strain evidence="8 9">CPCC 204357</strain>
    </source>
</reference>
<dbReference type="Proteomes" id="UP000305792">
    <property type="component" value="Unassembled WGS sequence"/>
</dbReference>
<evidence type="ECO:0000256" key="2">
    <source>
        <dbReference type="ARBA" id="ARBA00022741"/>
    </source>
</evidence>
<organism evidence="8 9">
    <name type="scientific">Glycomyces paridis</name>
    <dbReference type="NCBI Taxonomy" id="2126555"/>
    <lineage>
        <taxon>Bacteria</taxon>
        <taxon>Bacillati</taxon>
        <taxon>Actinomycetota</taxon>
        <taxon>Actinomycetes</taxon>
        <taxon>Glycomycetales</taxon>
        <taxon>Glycomycetaceae</taxon>
        <taxon>Glycomyces</taxon>
    </lineage>
</organism>
<dbReference type="Pfam" id="PF13360">
    <property type="entry name" value="PQQ_2"/>
    <property type="match status" value="1"/>
</dbReference>
<dbReference type="InterPro" id="IPR013126">
    <property type="entry name" value="Hsp_70_fam"/>
</dbReference>
<dbReference type="Gene3D" id="3.90.640.10">
    <property type="entry name" value="Actin, Chain A, domain 4"/>
    <property type="match status" value="1"/>
</dbReference>
<accession>A0A4S8NXR4</accession>
<dbReference type="GO" id="GO:0005524">
    <property type="term" value="F:ATP binding"/>
    <property type="evidence" value="ECO:0007669"/>
    <property type="project" value="UniProtKB-KW"/>
</dbReference>
<feature type="region of interest" description="Disordered" evidence="6">
    <location>
        <begin position="362"/>
        <end position="385"/>
    </location>
</feature>
<dbReference type="PANTHER" id="PTHR42749">
    <property type="entry name" value="CELL SHAPE-DETERMINING PROTEIN MREB"/>
    <property type="match status" value="1"/>
</dbReference>
<keyword evidence="9" id="KW-1185">Reference proteome</keyword>
<dbReference type="GO" id="GO:0140662">
    <property type="term" value="F:ATP-dependent protein folding chaperone"/>
    <property type="evidence" value="ECO:0007669"/>
    <property type="project" value="InterPro"/>
</dbReference>
<dbReference type="InterPro" id="IPR002372">
    <property type="entry name" value="PQQ_rpt_dom"/>
</dbReference>
<evidence type="ECO:0000313" key="8">
    <source>
        <dbReference type="EMBL" id="THV21711.1"/>
    </source>
</evidence>
<feature type="compositionally biased region" description="Pro residues" evidence="6">
    <location>
        <begin position="418"/>
        <end position="448"/>
    </location>
</feature>
<keyword evidence="5" id="KW-0143">Chaperone</keyword>
<dbReference type="PRINTS" id="PR00301">
    <property type="entry name" value="HEATSHOCK70"/>
</dbReference>
<dbReference type="RefSeq" id="WP_136532364.1">
    <property type="nucleotide sequence ID" value="NZ_STGX01000026.1"/>
</dbReference>
<dbReference type="EMBL" id="STGX01000026">
    <property type="protein sequence ID" value="THV21711.1"/>
    <property type="molecule type" value="Genomic_DNA"/>
</dbReference>
<keyword evidence="2" id="KW-0547">Nucleotide-binding</keyword>
<proteinExistence type="inferred from homology"/>
<dbReference type="InterPro" id="IPR018181">
    <property type="entry name" value="Heat_shock_70_CS"/>
</dbReference>
<keyword evidence="4" id="KW-0346">Stress response</keyword>